<sequence>MPDPPVVHTARIPATPAASAPGAHYAGPPSEPANPAWIVPEAEALEHLPIGGNALLGLCLGMAVLLAVAFFYIGRTTDPDQAAAPPTTAIAASTMAPRETEAPAAESPDIGAGFVWGKVLTNDGTTLTVKSEINHSEIVVHTDDHTKVYVLIATTIEAIAQGAPIIVYGRKYADGSIFADTITGVSLRALGTH</sequence>
<evidence type="ECO:0000256" key="2">
    <source>
        <dbReference type="SAM" id="Phobius"/>
    </source>
</evidence>
<comment type="caution">
    <text evidence="3">The sequence shown here is derived from an EMBL/GenBank/DDBJ whole genome shotgun (WGS) entry which is preliminary data.</text>
</comment>
<gene>
    <name evidence="3" type="ORF">AB0H72_09750</name>
</gene>
<feature type="region of interest" description="Disordered" evidence="1">
    <location>
        <begin position="1"/>
        <end position="30"/>
    </location>
</feature>
<evidence type="ECO:0008006" key="5">
    <source>
        <dbReference type="Google" id="ProtNLM"/>
    </source>
</evidence>
<evidence type="ECO:0000256" key="1">
    <source>
        <dbReference type="SAM" id="MobiDB-lite"/>
    </source>
</evidence>
<dbReference type="Proteomes" id="UP001551658">
    <property type="component" value="Unassembled WGS sequence"/>
</dbReference>
<evidence type="ECO:0000313" key="4">
    <source>
        <dbReference type="Proteomes" id="UP001551658"/>
    </source>
</evidence>
<keyword evidence="2" id="KW-1133">Transmembrane helix</keyword>
<keyword evidence="4" id="KW-1185">Reference proteome</keyword>
<keyword evidence="2" id="KW-0472">Membrane</keyword>
<feature type="transmembrane region" description="Helical" evidence="2">
    <location>
        <begin position="54"/>
        <end position="73"/>
    </location>
</feature>
<dbReference type="EMBL" id="JBFAIH010000004">
    <property type="protein sequence ID" value="MEV0362974.1"/>
    <property type="molecule type" value="Genomic_DNA"/>
</dbReference>
<accession>A0ABV3F5J4</accession>
<evidence type="ECO:0000313" key="3">
    <source>
        <dbReference type="EMBL" id="MEV0362974.1"/>
    </source>
</evidence>
<protein>
    <recommendedName>
        <fullName evidence="5">DUF5666 domain-containing protein</fullName>
    </recommendedName>
</protein>
<reference evidence="3 4" key="1">
    <citation type="submission" date="2024-06" db="EMBL/GenBank/DDBJ databases">
        <title>The Natural Products Discovery Center: Release of the First 8490 Sequenced Strains for Exploring Actinobacteria Biosynthetic Diversity.</title>
        <authorList>
            <person name="Kalkreuter E."/>
            <person name="Kautsar S.A."/>
            <person name="Yang D."/>
            <person name="Bader C.D."/>
            <person name="Teijaro C.N."/>
            <person name="Fluegel L."/>
            <person name="Davis C.M."/>
            <person name="Simpson J.R."/>
            <person name="Lauterbach L."/>
            <person name="Steele A.D."/>
            <person name="Gui C."/>
            <person name="Meng S."/>
            <person name="Li G."/>
            <person name="Viehrig K."/>
            <person name="Ye F."/>
            <person name="Su P."/>
            <person name="Kiefer A.F."/>
            <person name="Nichols A."/>
            <person name="Cepeda A.J."/>
            <person name="Yan W."/>
            <person name="Fan B."/>
            <person name="Jiang Y."/>
            <person name="Adhikari A."/>
            <person name="Zheng C.-J."/>
            <person name="Schuster L."/>
            <person name="Cowan T.M."/>
            <person name="Smanski M.J."/>
            <person name="Chevrette M.G."/>
            <person name="De Carvalho L.P.S."/>
            <person name="Shen B."/>
        </authorList>
    </citation>
    <scope>NUCLEOTIDE SEQUENCE [LARGE SCALE GENOMIC DNA]</scope>
    <source>
        <strain evidence="3 4">NPDC050671</strain>
    </source>
</reference>
<proteinExistence type="predicted"/>
<keyword evidence="2" id="KW-0812">Transmembrane</keyword>
<dbReference type="RefSeq" id="WP_357976362.1">
    <property type="nucleotide sequence ID" value="NZ_JBFAIH010000004.1"/>
</dbReference>
<name>A0ABV3F5J4_9NOCA</name>
<organism evidence="3 4">
    <name type="scientific">Nocardia fusca</name>
    <dbReference type="NCBI Taxonomy" id="941183"/>
    <lineage>
        <taxon>Bacteria</taxon>
        <taxon>Bacillati</taxon>
        <taxon>Actinomycetota</taxon>
        <taxon>Actinomycetes</taxon>
        <taxon>Mycobacteriales</taxon>
        <taxon>Nocardiaceae</taxon>
        <taxon>Nocardia</taxon>
    </lineage>
</organism>